<sequence>MMNLSKVIKTSLAFMIEKTRDLACCAKTRMSDCSEDITEQSHDKTEE</sequence>
<reference evidence="1 2" key="1">
    <citation type="submission" date="2005-09" db="EMBL/GenBank/DDBJ databases">
        <authorList>
            <person name="Mural R.J."/>
            <person name="Li P.W."/>
            <person name="Adams M.D."/>
            <person name="Amanatides P.G."/>
            <person name="Baden-Tillson H."/>
            <person name="Barnstead M."/>
            <person name="Chin S.H."/>
            <person name="Dew I."/>
            <person name="Evans C.A."/>
            <person name="Ferriera S."/>
            <person name="Flanigan M."/>
            <person name="Fosler C."/>
            <person name="Glodek A."/>
            <person name="Gu Z."/>
            <person name="Holt R.A."/>
            <person name="Jennings D."/>
            <person name="Kraft C.L."/>
            <person name="Lu F."/>
            <person name="Nguyen T."/>
            <person name="Nusskern D.R."/>
            <person name="Pfannkoch C.M."/>
            <person name="Sitter C."/>
            <person name="Sutton G.G."/>
            <person name="Venter J.C."/>
            <person name="Wang Z."/>
            <person name="Woodage T."/>
            <person name="Zheng X.H."/>
            <person name="Zhong F."/>
        </authorList>
    </citation>
    <scope>NUCLEOTIDE SEQUENCE [LARGE SCALE GENOMIC DNA]</scope>
    <source>
        <strain>BN</strain>
        <strain evidence="2">Sprague-Dawley</strain>
    </source>
</reference>
<evidence type="ECO:0000313" key="1">
    <source>
        <dbReference type="EMBL" id="EDL87181.1"/>
    </source>
</evidence>
<evidence type="ECO:0000313" key="2">
    <source>
        <dbReference type="Proteomes" id="UP000234681"/>
    </source>
</evidence>
<gene>
    <name evidence="1" type="ORF">rCG_59148</name>
</gene>
<organism evidence="1 2">
    <name type="scientific">Rattus norvegicus</name>
    <name type="common">Rat</name>
    <dbReference type="NCBI Taxonomy" id="10116"/>
    <lineage>
        <taxon>Eukaryota</taxon>
        <taxon>Metazoa</taxon>
        <taxon>Chordata</taxon>
        <taxon>Craniata</taxon>
        <taxon>Vertebrata</taxon>
        <taxon>Euteleostomi</taxon>
        <taxon>Mammalia</taxon>
        <taxon>Eutheria</taxon>
        <taxon>Euarchontoglires</taxon>
        <taxon>Glires</taxon>
        <taxon>Rodentia</taxon>
        <taxon>Myomorpha</taxon>
        <taxon>Muroidea</taxon>
        <taxon>Muridae</taxon>
        <taxon>Murinae</taxon>
        <taxon>Rattus</taxon>
    </lineage>
</organism>
<name>A6KIT8_RAT</name>
<accession>A6KIT8</accession>
<dbReference type="AlphaFoldDB" id="A6KIT8"/>
<dbReference type="Proteomes" id="UP000234681">
    <property type="component" value="Chromosome 16"/>
</dbReference>
<proteinExistence type="predicted"/>
<dbReference type="EMBL" id="CH474053">
    <property type="protein sequence ID" value="EDL87181.1"/>
    <property type="molecule type" value="Genomic_DNA"/>
</dbReference>
<protein>
    <submittedName>
        <fullName evidence="1">RCG59148</fullName>
    </submittedName>
</protein>